<keyword evidence="11" id="KW-1185">Reference proteome</keyword>
<evidence type="ECO:0000313" key="10">
    <source>
        <dbReference type="EMBL" id="CAE8613326.1"/>
    </source>
</evidence>
<comment type="similarity">
    <text evidence="2">Belongs to the SWEET sugar transporter family.</text>
</comment>
<evidence type="ECO:0000256" key="5">
    <source>
        <dbReference type="ARBA" id="ARBA00022692"/>
    </source>
</evidence>
<evidence type="ECO:0000256" key="1">
    <source>
        <dbReference type="ARBA" id="ARBA00004127"/>
    </source>
</evidence>
<dbReference type="Gene3D" id="1.20.1280.290">
    <property type="match status" value="1"/>
</dbReference>
<reference evidence="10" key="1">
    <citation type="submission" date="2021-02" db="EMBL/GenBank/DDBJ databases">
        <authorList>
            <person name="Dougan E. K."/>
            <person name="Rhodes N."/>
            <person name="Thang M."/>
            <person name="Chan C."/>
        </authorList>
    </citation>
    <scope>NUCLEOTIDE SEQUENCE</scope>
</reference>
<feature type="transmembrane region" description="Helical" evidence="9">
    <location>
        <begin position="167"/>
        <end position="184"/>
    </location>
</feature>
<dbReference type="OrthoDB" id="409725at2759"/>
<evidence type="ECO:0000256" key="7">
    <source>
        <dbReference type="ARBA" id="ARBA00022989"/>
    </source>
</evidence>
<proteinExistence type="inferred from homology"/>
<dbReference type="AlphaFoldDB" id="A0A813FRP7"/>
<dbReference type="PANTHER" id="PTHR10791:SF224">
    <property type="entry name" value="SUGAR TRANSPORTER SWEET"/>
    <property type="match status" value="1"/>
</dbReference>
<dbReference type="InterPro" id="IPR047664">
    <property type="entry name" value="SWEET"/>
</dbReference>
<evidence type="ECO:0000256" key="3">
    <source>
        <dbReference type="ARBA" id="ARBA00022448"/>
    </source>
</evidence>
<dbReference type="InterPro" id="IPR004316">
    <property type="entry name" value="SWEET_rpt"/>
</dbReference>
<keyword evidence="4" id="KW-0762">Sugar transport</keyword>
<accession>A0A813FRP7</accession>
<feature type="transmembrane region" description="Helical" evidence="9">
    <location>
        <begin position="230"/>
        <end position="247"/>
    </location>
</feature>
<sequence length="285" mass="31588">MPASHNEMLMTNLVGLAGLLCTLGVSLSSLSSVREARKVGSLGGLDTRVWPLFATSGALWTCYAIRLGDIWLFLTSCSMTVSWLYYCLTAIRLLSQEEGEPRPTAPEPWEGGLLRRRSVDLYRKTAMEKTEKGLAAGFGFTLCVAFACKPWNIKGLSFLEAVITPEIKLSVFSSICGFSSLLLYIKPFSRLWTLVKRRDASTIFLPLVLAQLIQNLVWTTYGILALDPGVYLPNGFGIFVILAQLLLKCVFRRAGAAVEDFALKEEPWLFMESLTLISCDKPVIQ</sequence>
<evidence type="ECO:0000256" key="8">
    <source>
        <dbReference type="ARBA" id="ARBA00023136"/>
    </source>
</evidence>
<dbReference type="Proteomes" id="UP000654075">
    <property type="component" value="Unassembled WGS sequence"/>
</dbReference>
<dbReference type="Pfam" id="PF03083">
    <property type="entry name" value="MtN3_slv"/>
    <property type="match status" value="1"/>
</dbReference>
<dbReference type="PANTHER" id="PTHR10791">
    <property type="entry name" value="RAG1-ACTIVATING PROTEIN 1"/>
    <property type="match status" value="1"/>
</dbReference>
<evidence type="ECO:0008006" key="12">
    <source>
        <dbReference type="Google" id="ProtNLM"/>
    </source>
</evidence>
<evidence type="ECO:0000256" key="4">
    <source>
        <dbReference type="ARBA" id="ARBA00022597"/>
    </source>
</evidence>
<gene>
    <name evidence="10" type="ORF">PGLA1383_LOCUS31099</name>
</gene>
<protein>
    <recommendedName>
        <fullName evidence="12">Sugar transporter SWEET</fullName>
    </recommendedName>
</protein>
<feature type="transmembrane region" description="Helical" evidence="9">
    <location>
        <begin position="133"/>
        <end position="152"/>
    </location>
</feature>
<dbReference type="GO" id="GO:0051119">
    <property type="term" value="F:sugar transmembrane transporter activity"/>
    <property type="evidence" value="ECO:0007669"/>
    <property type="project" value="InterPro"/>
</dbReference>
<evidence type="ECO:0000256" key="6">
    <source>
        <dbReference type="ARBA" id="ARBA00022737"/>
    </source>
</evidence>
<keyword evidence="6" id="KW-0677">Repeat</keyword>
<dbReference type="GO" id="GO:0012505">
    <property type="term" value="C:endomembrane system"/>
    <property type="evidence" value="ECO:0007669"/>
    <property type="project" value="UniProtKB-SubCell"/>
</dbReference>
<comment type="caution">
    <text evidence="10">The sequence shown here is derived from an EMBL/GenBank/DDBJ whole genome shotgun (WGS) entry which is preliminary data.</text>
</comment>
<name>A0A813FRP7_POLGL</name>
<keyword evidence="3" id="KW-0813">Transport</keyword>
<evidence type="ECO:0000313" key="11">
    <source>
        <dbReference type="Proteomes" id="UP000654075"/>
    </source>
</evidence>
<evidence type="ECO:0000256" key="9">
    <source>
        <dbReference type="SAM" id="Phobius"/>
    </source>
</evidence>
<dbReference type="EMBL" id="CAJNNV010025238">
    <property type="protein sequence ID" value="CAE8613326.1"/>
    <property type="molecule type" value="Genomic_DNA"/>
</dbReference>
<organism evidence="10 11">
    <name type="scientific">Polarella glacialis</name>
    <name type="common">Dinoflagellate</name>
    <dbReference type="NCBI Taxonomy" id="89957"/>
    <lineage>
        <taxon>Eukaryota</taxon>
        <taxon>Sar</taxon>
        <taxon>Alveolata</taxon>
        <taxon>Dinophyceae</taxon>
        <taxon>Suessiales</taxon>
        <taxon>Suessiaceae</taxon>
        <taxon>Polarella</taxon>
    </lineage>
</organism>
<feature type="transmembrane region" description="Helical" evidence="9">
    <location>
        <begin position="204"/>
        <end position="224"/>
    </location>
</feature>
<evidence type="ECO:0000256" key="2">
    <source>
        <dbReference type="ARBA" id="ARBA00007809"/>
    </source>
</evidence>
<feature type="non-terminal residue" evidence="10">
    <location>
        <position position="285"/>
    </location>
</feature>
<keyword evidence="7 9" id="KW-1133">Transmembrane helix</keyword>
<keyword evidence="8 9" id="KW-0472">Membrane</keyword>
<comment type="subcellular location">
    <subcellularLocation>
        <location evidence="1">Endomembrane system</location>
        <topology evidence="1">Multi-pass membrane protein</topology>
    </subcellularLocation>
</comment>
<dbReference type="GO" id="GO:0016020">
    <property type="term" value="C:membrane"/>
    <property type="evidence" value="ECO:0007669"/>
    <property type="project" value="InterPro"/>
</dbReference>
<keyword evidence="5 9" id="KW-0812">Transmembrane</keyword>